<dbReference type="InterPro" id="IPR000232">
    <property type="entry name" value="HSF_DNA-bd"/>
</dbReference>
<name>A0A448ZSV6_9STRA</name>
<dbReference type="PANTHER" id="PTHR10015:SF206">
    <property type="entry name" value="HSF-TYPE DNA-BINDING DOMAIN-CONTAINING PROTEIN"/>
    <property type="match status" value="1"/>
</dbReference>
<reference evidence="4 5" key="1">
    <citation type="submission" date="2019-01" db="EMBL/GenBank/DDBJ databases">
        <authorList>
            <person name="Ferrante I. M."/>
        </authorList>
    </citation>
    <scope>NUCLEOTIDE SEQUENCE [LARGE SCALE GENOMIC DNA]</scope>
    <source>
        <strain evidence="4 5">B856</strain>
    </source>
</reference>
<organism evidence="4 5">
    <name type="scientific">Pseudo-nitzschia multistriata</name>
    <dbReference type="NCBI Taxonomy" id="183589"/>
    <lineage>
        <taxon>Eukaryota</taxon>
        <taxon>Sar</taxon>
        <taxon>Stramenopiles</taxon>
        <taxon>Ochrophyta</taxon>
        <taxon>Bacillariophyta</taxon>
        <taxon>Bacillariophyceae</taxon>
        <taxon>Bacillariophycidae</taxon>
        <taxon>Bacillariales</taxon>
        <taxon>Bacillariaceae</taxon>
        <taxon>Pseudo-nitzschia</taxon>
    </lineage>
</organism>
<feature type="region of interest" description="Disordered" evidence="2">
    <location>
        <begin position="173"/>
        <end position="194"/>
    </location>
</feature>
<dbReference type="Pfam" id="PF00447">
    <property type="entry name" value="HSF_DNA-bind"/>
    <property type="match status" value="1"/>
</dbReference>
<dbReference type="Gene3D" id="1.10.10.10">
    <property type="entry name" value="Winged helix-like DNA-binding domain superfamily/Winged helix DNA-binding domain"/>
    <property type="match status" value="1"/>
</dbReference>
<dbReference type="GO" id="GO:0043565">
    <property type="term" value="F:sequence-specific DNA binding"/>
    <property type="evidence" value="ECO:0007669"/>
    <property type="project" value="InterPro"/>
</dbReference>
<feature type="domain" description="HSF-type DNA-binding" evidence="3">
    <location>
        <begin position="80"/>
        <end position="143"/>
    </location>
</feature>
<keyword evidence="5" id="KW-1185">Reference proteome</keyword>
<dbReference type="GO" id="GO:0003700">
    <property type="term" value="F:DNA-binding transcription factor activity"/>
    <property type="evidence" value="ECO:0007669"/>
    <property type="project" value="InterPro"/>
</dbReference>
<evidence type="ECO:0000256" key="1">
    <source>
        <dbReference type="ARBA" id="ARBA00023125"/>
    </source>
</evidence>
<evidence type="ECO:0000313" key="4">
    <source>
        <dbReference type="EMBL" id="VEU45096.1"/>
    </source>
</evidence>
<dbReference type="PANTHER" id="PTHR10015">
    <property type="entry name" value="HEAT SHOCK TRANSCRIPTION FACTOR"/>
    <property type="match status" value="1"/>
</dbReference>
<evidence type="ECO:0000256" key="2">
    <source>
        <dbReference type="SAM" id="MobiDB-lite"/>
    </source>
</evidence>
<evidence type="ECO:0000313" key="5">
    <source>
        <dbReference type="Proteomes" id="UP000291116"/>
    </source>
</evidence>
<dbReference type="OrthoDB" id="10494605at2759"/>
<dbReference type="EMBL" id="CAACVS010000684">
    <property type="protein sequence ID" value="VEU45096.1"/>
    <property type="molecule type" value="Genomic_DNA"/>
</dbReference>
<accession>A0A448ZSV6</accession>
<proteinExistence type="predicted"/>
<protein>
    <recommendedName>
        <fullName evidence="3">HSF-type DNA-binding domain-containing protein</fullName>
    </recommendedName>
</protein>
<gene>
    <name evidence="4" type="ORF">PSNMU_V1.4_AUG-EV-PASAV3_0121940</name>
</gene>
<dbReference type="InterPro" id="IPR036388">
    <property type="entry name" value="WH-like_DNA-bd_sf"/>
</dbReference>
<sequence length="219" mass="25119">MQSTHGQRVTVPIKKRTPLFPQRLYSMLENSERCGYNHVISWMPDGTSFKIHADSSAVGCSFFGRTTADADADTNDDRHERLLVGREHRAILEVLQRNGFNQKRYKSFLRQLQLYGFQRTFTGPGRGECRHPFLVKGRPELLEGKTVKDFQHKSDNDGICVFADELIRRKTTMDADTDPGNPGHRGFGTTPAPEEPMQLFLTKDDYNYWMPSSPFLEFV</sequence>
<keyword evidence="1" id="KW-0238">DNA-binding</keyword>
<evidence type="ECO:0000259" key="3">
    <source>
        <dbReference type="Pfam" id="PF00447"/>
    </source>
</evidence>
<dbReference type="Proteomes" id="UP000291116">
    <property type="component" value="Unassembled WGS sequence"/>
</dbReference>
<dbReference type="AlphaFoldDB" id="A0A448ZSV6"/>